<dbReference type="AlphaFoldDB" id="A0A151T052"/>
<dbReference type="Gramene" id="C.cajan_22119.t">
    <property type="protein sequence ID" value="C.cajan_22119.t.cds1"/>
    <property type="gene ID" value="C.cajan_22119"/>
</dbReference>
<reference evidence="1 2" key="1">
    <citation type="journal article" date="2012" name="Nat. Biotechnol.">
        <title>Draft genome sequence of pigeonpea (Cajanus cajan), an orphan legume crop of resource-poor farmers.</title>
        <authorList>
            <person name="Varshney R.K."/>
            <person name="Chen W."/>
            <person name="Li Y."/>
            <person name="Bharti A.K."/>
            <person name="Saxena R.K."/>
            <person name="Schlueter J.A."/>
            <person name="Donoghue M.T."/>
            <person name="Azam S."/>
            <person name="Fan G."/>
            <person name="Whaley A.M."/>
            <person name="Farmer A.D."/>
            <person name="Sheridan J."/>
            <person name="Iwata A."/>
            <person name="Tuteja R."/>
            <person name="Penmetsa R.V."/>
            <person name="Wu W."/>
            <person name="Upadhyaya H.D."/>
            <person name="Yang S.P."/>
            <person name="Shah T."/>
            <person name="Saxena K.B."/>
            <person name="Michael T."/>
            <person name="McCombie W.R."/>
            <person name="Yang B."/>
            <person name="Zhang G."/>
            <person name="Yang H."/>
            <person name="Wang J."/>
            <person name="Spillane C."/>
            <person name="Cook D.R."/>
            <person name="May G.D."/>
            <person name="Xu X."/>
            <person name="Jackson S.A."/>
        </authorList>
    </citation>
    <scope>NUCLEOTIDE SEQUENCE [LARGE SCALE GENOMIC DNA]</scope>
    <source>
        <strain evidence="2">cv. Asha</strain>
    </source>
</reference>
<keyword evidence="2" id="KW-1185">Reference proteome</keyword>
<proteinExistence type="predicted"/>
<evidence type="ECO:0000313" key="2">
    <source>
        <dbReference type="Proteomes" id="UP000075243"/>
    </source>
</evidence>
<accession>A0A151T052</accession>
<evidence type="ECO:0000313" key="1">
    <source>
        <dbReference type="EMBL" id="KYP60371.1"/>
    </source>
</evidence>
<name>A0A151T052_CAJCA</name>
<evidence type="ECO:0008006" key="3">
    <source>
        <dbReference type="Google" id="ProtNLM"/>
    </source>
</evidence>
<dbReference type="EMBL" id="CM003611">
    <property type="protein sequence ID" value="KYP60371.1"/>
    <property type="molecule type" value="Genomic_DNA"/>
</dbReference>
<protein>
    <recommendedName>
        <fullName evidence="3">Reverse transcriptase domain-containing protein</fullName>
    </recommendedName>
</protein>
<organism evidence="1 2">
    <name type="scientific">Cajanus cajan</name>
    <name type="common">Pigeon pea</name>
    <name type="synonym">Cajanus indicus</name>
    <dbReference type="NCBI Taxonomy" id="3821"/>
    <lineage>
        <taxon>Eukaryota</taxon>
        <taxon>Viridiplantae</taxon>
        <taxon>Streptophyta</taxon>
        <taxon>Embryophyta</taxon>
        <taxon>Tracheophyta</taxon>
        <taxon>Spermatophyta</taxon>
        <taxon>Magnoliopsida</taxon>
        <taxon>eudicotyledons</taxon>
        <taxon>Gunneridae</taxon>
        <taxon>Pentapetalae</taxon>
        <taxon>rosids</taxon>
        <taxon>fabids</taxon>
        <taxon>Fabales</taxon>
        <taxon>Fabaceae</taxon>
        <taxon>Papilionoideae</taxon>
        <taxon>50 kb inversion clade</taxon>
        <taxon>NPAAA clade</taxon>
        <taxon>indigoferoid/millettioid clade</taxon>
        <taxon>Phaseoleae</taxon>
        <taxon>Cajanus</taxon>
    </lineage>
</organism>
<sequence>MRLCMTSVNFSILMNGETSEPVIPTHGLRHSDPLSPYLFILYAEGLSTLLKN</sequence>
<gene>
    <name evidence="1" type="ORF">KK1_022773</name>
</gene>
<dbReference type="Proteomes" id="UP000075243">
    <property type="component" value="Chromosome 9"/>
</dbReference>